<dbReference type="InterPro" id="IPR006171">
    <property type="entry name" value="TOPRIM_dom"/>
</dbReference>
<protein>
    <recommendedName>
        <fullName evidence="2">Toprim domain-containing protein</fullName>
    </recommendedName>
</protein>
<reference evidence="3 4" key="1">
    <citation type="submission" date="2018-03" db="EMBL/GenBank/DDBJ databases">
        <title>Genome sequencing of Melaminivora sp.</title>
        <authorList>
            <person name="Kim S.-J."/>
            <person name="Heo J."/>
            <person name="Ahn J.-H."/>
            <person name="Kwon S.-W."/>
        </authorList>
    </citation>
    <scope>NUCLEOTIDE SEQUENCE [LARGE SCALE GENOMIC DNA]</scope>
    <source>
        <strain evidence="3 4">SC2-9</strain>
    </source>
</reference>
<dbReference type="InterPro" id="IPR034154">
    <property type="entry name" value="TOPRIM_DnaG/twinkle"/>
</dbReference>
<keyword evidence="4" id="KW-1185">Reference proteome</keyword>
<dbReference type="RefSeq" id="WP_106682964.1">
    <property type="nucleotide sequence ID" value="NZ_CP027667.1"/>
</dbReference>
<evidence type="ECO:0000259" key="2">
    <source>
        <dbReference type="Pfam" id="PF13362"/>
    </source>
</evidence>
<feature type="coiled-coil region" evidence="1">
    <location>
        <begin position="130"/>
        <end position="157"/>
    </location>
</feature>
<organism evidence="3 4">
    <name type="scientific">Melaminivora suipulveris</name>
    <dbReference type="NCBI Taxonomy" id="2109913"/>
    <lineage>
        <taxon>Bacteria</taxon>
        <taxon>Pseudomonadati</taxon>
        <taxon>Pseudomonadota</taxon>
        <taxon>Betaproteobacteria</taxon>
        <taxon>Burkholderiales</taxon>
        <taxon>Comamonadaceae</taxon>
        <taxon>Melaminivora</taxon>
    </lineage>
</organism>
<accession>A0A2R3Q9Y3</accession>
<evidence type="ECO:0000256" key="1">
    <source>
        <dbReference type="SAM" id="Coils"/>
    </source>
</evidence>
<dbReference type="Proteomes" id="UP000237925">
    <property type="component" value="Chromosome"/>
</dbReference>
<dbReference type="AlphaFoldDB" id="A0A2R3Q9Y3"/>
<sequence length="326" mass="34972">MTAQEKAAGVVQTPEAADQKASRVIIASRGARVEPFEPPAFPAAGSLEAATQALLRAIVARGLEPAKLLDLIADGRLHRYRIQGDKAGSKNGWYVLHEHPVPAGAFGSWKTGETHTWRQEWVKPPTPREREQLRRQLQAAQAARDAEREAVQAQAREKATRLWERAKPATNGHPYLERKRVPAIGLRLLRDMLLVAARDAAGTLHTLQFIGPDGAKRFLTGGRMAGCYFAMGRPDGALLLCEGYATGATLHQATGHAVAVAFNCGNLPTVARALRAKFPALRIAVCADDDARTPGNPGLTRAQEAARAVGGVVIAPRFTGGAHGHI</sequence>
<dbReference type="OrthoDB" id="784829at2"/>
<evidence type="ECO:0000313" key="3">
    <source>
        <dbReference type="EMBL" id="AVO48484.1"/>
    </source>
</evidence>
<gene>
    <name evidence="3" type="ORF">C6568_03815</name>
</gene>
<evidence type="ECO:0000313" key="4">
    <source>
        <dbReference type="Proteomes" id="UP000237925"/>
    </source>
</evidence>
<dbReference type="Pfam" id="PF13362">
    <property type="entry name" value="Toprim_3"/>
    <property type="match status" value="1"/>
</dbReference>
<dbReference type="CDD" id="cd01029">
    <property type="entry name" value="TOPRIM_primases"/>
    <property type="match status" value="1"/>
</dbReference>
<dbReference type="KEGG" id="mela:C6568_03815"/>
<feature type="domain" description="Toprim" evidence="2">
    <location>
        <begin position="238"/>
        <end position="308"/>
    </location>
</feature>
<dbReference type="EMBL" id="CP027667">
    <property type="protein sequence ID" value="AVO48484.1"/>
    <property type="molecule type" value="Genomic_DNA"/>
</dbReference>
<proteinExistence type="predicted"/>
<keyword evidence="1" id="KW-0175">Coiled coil</keyword>
<name>A0A2R3Q9Y3_9BURK</name>